<dbReference type="AlphaFoldDB" id="A0A446C7X3"/>
<evidence type="ECO:0000256" key="5">
    <source>
        <dbReference type="ARBA" id="ARBA00023163"/>
    </source>
</evidence>
<evidence type="ECO:0000256" key="1">
    <source>
        <dbReference type="ARBA" id="ARBA00009437"/>
    </source>
</evidence>
<evidence type="ECO:0000256" key="2">
    <source>
        <dbReference type="ARBA" id="ARBA00023015"/>
    </source>
</evidence>
<gene>
    <name evidence="7" type="primary">cynR_5</name>
    <name evidence="7" type="ORF">AVE30378_00836</name>
</gene>
<reference evidence="7 8" key="1">
    <citation type="submission" date="2018-07" db="EMBL/GenBank/DDBJ databases">
        <authorList>
            <person name="Peeters C."/>
        </authorList>
    </citation>
    <scope>NUCLEOTIDE SEQUENCE [LARGE SCALE GENOMIC DNA]</scope>
    <source>
        <strain evidence="7 8">LMG 30378</strain>
    </source>
</reference>
<evidence type="ECO:0000313" key="7">
    <source>
        <dbReference type="EMBL" id="SSW63998.1"/>
    </source>
</evidence>
<dbReference type="Gene3D" id="3.40.190.290">
    <property type="match status" value="1"/>
</dbReference>
<dbReference type="PROSITE" id="PS50931">
    <property type="entry name" value="HTH_LYSR"/>
    <property type="match status" value="1"/>
</dbReference>
<dbReference type="Pfam" id="PF03466">
    <property type="entry name" value="LysR_substrate"/>
    <property type="match status" value="1"/>
</dbReference>
<keyword evidence="2" id="KW-0805">Transcription regulation</keyword>
<evidence type="ECO:0000256" key="3">
    <source>
        <dbReference type="ARBA" id="ARBA00023125"/>
    </source>
</evidence>
<dbReference type="PANTHER" id="PTHR30293">
    <property type="entry name" value="TRANSCRIPTIONAL REGULATORY PROTEIN NAC-RELATED"/>
    <property type="match status" value="1"/>
</dbReference>
<keyword evidence="4" id="KW-0010">Activator</keyword>
<organism evidence="7 8">
    <name type="scientific">Achromobacter veterisilvae</name>
    <dbReference type="NCBI Taxonomy" id="2069367"/>
    <lineage>
        <taxon>Bacteria</taxon>
        <taxon>Pseudomonadati</taxon>
        <taxon>Pseudomonadota</taxon>
        <taxon>Betaproteobacteria</taxon>
        <taxon>Burkholderiales</taxon>
        <taxon>Alcaligenaceae</taxon>
        <taxon>Achromobacter</taxon>
    </lineage>
</organism>
<feature type="domain" description="HTH lysR-type" evidence="6">
    <location>
        <begin position="3"/>
        <end position="60"/>
    </location>
</feature>
<dbReference type="InterPro" id="IPR036390">
    <property type="entry name" value="WH_DNA-bd_sf"/>
</dbReference>
<dbReference type="OrthoDB" id="8587114at2"/>
<keyword evidence="3" id="KW-0238">DNA-binding</keyword>
<comment type="similarity">
    <text evidence="1">Belongs to the LysR transcriptional regulatory family.</text>
</comment>
<dbReference type="Gene3D" id="1.10.10.10">
    <property type="entry name" value="Winged helix-like DNA-binding domain superfamily/Winged helix DNA-binding domain"/>
    <property type="match status" value="1"/>
</dbReference>
<protein>
    <submittedName>
        <fullName evidence="7">HTH-type transcriptional regulator CynR</fullName>
    </submittedName>
</protein>
<dbReference type="Proteomes" id="UP000289465">
    <property type="component" value="Unassembled WGS sequence"/>
</dbReference>
<dbReference type="InterPro" id="IPR000847">
    <property type="entry name" value="LysR_HTH_N"/>
</dbReference>
<proteinExistence type="inferred from homology"/>
<evidence type="ECO:0000256" key="4">
    <source>
        <dbReference type="ARBA" id="ARBA00023159"/>
    </source>
</evidence>
<dbReference type="FunFam" id="1.10.10.10:FF:000001">
    <property type="entry name" value="LysR family transcriptional regulator"/>
    <property type="match status" value="1"/>
</dbReference>
<dbReference type="SUPFAM" id="SSF53850">
    <property type="entry name" value="Periplasmic binding protein-like II"/>
    <property type="match status" value="1"/>
</dbReference>
<keyword evidence="5" id="KW-0804">Transcription</keyword>
<evidence type="ECO:0000259" key="6">
    <source>
        <dbReference type="PROSITE" id="PS50931"/>
    </source>
</evidence>
<name>A0A446C7X3_9BURK</name>
<dbReference type="SUPFAM" id="SSF46785">
    <property type="entry name" value="Winged helix' DNA-binding domain"/>
    <property type="match status" value="1"/>
</dbReference>
<dbReference type="EMBL" id="UFQC01000003">
    <property type="protein sequence ID" value="SSW63998.1"/>
    <property type="molecule type" value="Genomic_DNA"/>
</dbReference>
<evidence type="ECO:0000313" key="8">
    <source>
        <dbReference type="Proteomes" id="UP000289465"/>
    </source>
</evidence>
<sequence>MSMSLRAMQCFVAVVSTGSISRAAETLHVAQPALSLLIRNLEEDLGVVLLHRSARGVTPTAAGSRMLAHAREILGRIDAARADVREDANAPRGAVSVAMSMSMAKLLTVPLLRFSLEHWPGVYLKIIESSTGYIPGFVSSGHAALGLTFSDDASADLSFQHLIDEELVVVSPPAGARGRKPRPADPRALPAMSLGALAQLPLVLPGNPHSLRRLLDRYQQRERVEFRVIAEANAIPQLIELAQAGVAHTILSYEAVRQEAEHGKVVLHRIGRPRMTRPVYLCRSDVLPLSMAASAVADRIGRIIADCRTAAAAPAPARVR</sequence>
<dbReference type="RefSeq" id="WP_129239506.1">
    <property type="nucleotide sequence ID" value="NZ_UFQC01000003.1"/>
</dbReference>
<dbReference type="GO" id="GO:2000142">
    <property type="term" value="P:regulation of DNA-templated transcription initiation"/>
    <property type="evidence" value="ECO:0007669"/>
    <property type="project" value="TreeGrafter"/>
</dbReference>
<dbReference type="PANTHER" id="PTHR30293:SF0">
    <property type="entry name" value="NITROGEN ASSIMILATION REGULATORY PROTEIN NAC"/>
    <property type="match status" value="1"/>
</dbReference>
<dbReference type="GO" id="GO:0003677">
    <property type="term" value="F:DNA binding"/>
    <property type="evidence" value="ECO:0007669"/>
    <property type="project" value="UniProtKB-KW"/>
</dbReference>
<accession>A0A446C7X3</accession>
<dbReference type="InterPro" id="IPR036388">
    <property type="entry name" value="WH-like_DNA-bd_sf"/>
</dbReference>
<dbReference type="Pfam" id="PF00126">
    <property type="entry name" value="HTH_1"/>
    <property type="match status" value="1"/>
</dbReference>
<dbReference type="PRINTS" id="PR00039">
    <property type="entry name" value="HTHLYSR"/>
</dbReference>
<dbReference type="InterPro" id="IPR005119">
    <property type="entry name" value="LysR_subst-bd"/>
</dbReference>
<dbReference type="GO" id="GO:0003700">
    <property type="term" value="F:DNA-binding transcription factor activity"/>
    <property type="evidence" value="ECO:0007669"/>
    <property type="project" value="InterPro"/>
</dbReference>